<name>A0A398C2C8_9BURK</name>
<dbReference type="InterPro" id="IPR003594">
    <property type="entry name" value="HATPase_dom"/>
</dbReference>
<dbReference type="OrthoDB" id="9813151at2"/>
<dbReference type="AlphaFoldDB" id="A0A398C2C8"/>
<evidence type="ECO:0000256" key="7">
    <source>
        <dbReference type="ARBA" id="ARBA00022553"/>
    </source>
</evidence>
<keyword evidence="8" id="KW-0592">Phosphate transport</keyword>
<dbReference type="SMART" id="SM00388">
    <property type="entry name" value="HisKA"/>
    <property type="match status" value="1"/>
</dbReference>
<evidence type="ECO:0000256" key="11">
    <source>
        <dbReference type="ARBA" id="ARBA00022741"/>
    </source>
</evidence>
<keyword evidence="9" id="KW-0808">Transferase</keyword>
<keyword evidence="12 20" id="KW-0418">Kinase</keyword>
<evidence type="ECO:0000256" key="4">
    <source>
        <dbReference type="ARBA" id="ARBA00019665"/>
    </source>
</evidence>
<dbReference type="CDD" id="cd00082">
    <property type="entry name" value="HisKA"/>
    <property type="match status" value="1"/>
</dbReference>
<dbReference type="FunFam" id="3.30.565.10:FF:000006">
    <property type="entry name" value="Sensor histidine kinase WalK"/>
    <property type="match status" value="1"/>
</dbReference>
<accession>A0A398C2C8</accession>
<dbReference type="EMBL" id="QXJC01000011">
    <property type="protein sequence ID" value="RID97012.1"/>
    <property type="molecule type" value="Genomic_DNA"/>
</dbReference>
<dbReference type="EC" id="2.7.13.3" evidence="3"/>
<evidence type="ECO:0000256" key="9">
    <source>
        <dbReference type="ARBA" id="ARBA00022679"/>
    </source>
</evidence>
<evidence type="ECO:0000313" key="21">
    <source>
        <dbReference type="Proteomes" id="UP000266302"/>
    </source>
</evidence>
<dbReference type="PANTHER" id="PTHR45453:SF1">
    <property type="entry name" value="PHOSPHATE REGULON SENSOR PROTEIN PHOR"/>
    <property type="match status" value="1"/>
</dbReference>
<feature type="domain" description="Histidine kinase" evidence="19">
    <location>
        <begin position="212"/>
        <end position="435"/>
    </location>
</feature>
<keyword evidence="14 18" id="KW-1133">Transmembrane helix</keyword>
<keyword evidence="6" id="KW-1003">Cell membrane</keyword>
<comment type="catalytic activity">
    <reaction evidence="1">
        <text>ATP + protein L-histidine = ADP + protein N-phospho-L-histidine.</text>
        <dbReference type="EC" id="2.7.13.3"/>
    </reaction>
</comment>
<dbReference type="GO" id="GO:0006817">
    <property type="term" value="P:phosphate ion transport"/>
    <property type="evidence" value="ECO:0007669"/>
    <property type="project" value="UniProtKB-KW"/>
</dbReference>
<dbReference type="GO" id="GO:0016036">
    <property type="term" value="P:cellular response to phosphate starvation"/>
    <property type="evidence" value="ECO:0007669"/>
    <property type="project" value="TreeGrafter"/>
</dbReference>
<dbReference type="GO" id="GO:0004721">
    <property type="term" value="F:phosphoprotein phosphatase activity"/>
    <property type="evidence" value="ECO:0007669"/>
    <property type="project" value="InterPro"/>
</dbReference>
<dbReference type="GO" id="GO:0005524">
    <property type="term" value="F:ATP binding"/>
    <property type="evidence" value="ECO:0007669"/>
    <property type="project" value="UniProtKB-KW"/>
</dbReference>
<dbReference type="InterPro" id="IPR021766">
    <property type="entry name" value="PhoR_N"/>
</dbReference>
<dbReference type="Pfam" id="PF13188">
    <property type="entry name" value="PAS_8"/>
    <property type="match status" value="1"/>
</dbReference>
<dbReference type="Gene3D" id="3.30.565.10">
    <property type="entry name" value="Histidine kinase-like ATPase, C-terminal domain"/>
    <property type="match status" value="1"/>
</dbReference>
<evidence type="ECO:0000256" key="18">
    <source>
        <dbReference type="SAM" id="Phobius"/>
    </source>
</evidence>
<comment type="caution">
    <text evidence="20">The sequence shown here is derived from an EMBL/GenBank/DDBJ whole genome shotgun (WGS) entry which is preliminary data.</text>
</comment>
<dbReference type="CDD" id="cd00130">
    <property type="entry name" value="PAS"/>
    <property type="match status" value="1"/>
</dbReference>
<dbReference type="PRINTS" id="PR00344">
    <property type="entry name" value="BCTRLSENSOR"/>
</dbReference>
<protein>
    <recommendedName>
        <fullName evidence="4">Phosphate regulon sensor protein PhoR</fullName>
        <ecNumber evidence="3">2.7.13.3</ecNumber>
    </recommendedName>
</protein>
<dbReference type="Pfam" id="PF02518">
    <property type="entry name" value="HATPase_c"/>
    <property type="match status" value="1"/>
</dbReference>
<dbReference type="SUPFAM" id="SSF55785">
    <property type="entry name" value="PYP-like sensor domain (PAS domain)"/>
    <property type="match status" value="1"/>
</dbReference>
<evidence type="ECO:0000256" key="5">
    <source>
        <dbReference type="ARBA" id="ARBA00022448"/>
    </source>
</evidence>
<dbReference type="PANTHER" id="PTHR45453">
    <property type="entry name" value="PHOSPHATE REGULON SENSOR PROTEIN PHOR"/>
    <property type="match status" value="1"/>
</dbReference>
<dbReference type="SMART" id="SM00091">
    <property type="entry name" value="PAS"/>
    <property type="match status" value="1"/>
</dbReference>
<dbReference type="InterPro" id="IPR036890">
    <property type="entry name" value="HATPase_C_sf"/>
</dbReference>
<evidence type="ECO:0000259" key="19">
    <source>
        <dbReference type="PROSITE" id="PS50109"/>
    </source>
</evidence>
<dbReference type="RefSeq" id="WP_119110437.1">
    <property type="nucleotide sequence ID" value="NZ_QXJC01000011.1"/>
</dbReference>
<keyword evidence="7" id="KW-0597">Phosphoprotein</keyword>
<dbReference type="NCBIfam" id="TIGR02966">
    <property type="entry name" value="phoR_proteo"/>
    <property type="match status" value="1"/>
</dbReference>
<evidence type="ECO:0000256" key="1">
    <source>
        <dbReference type="ARBA" id="ARBA00000085"/>
    </source>
</evidence>
<dbReference type="PROSITE" id="PS50109">
    <property type="entry name" value="HIS_KIN"/>
    <property type="match status" value="1"/>
</dbReference>
<dbReference type="Proteomes" id="UP000266302">
    <property type="component" value="Unassembled WGS sequence"/>
</dbReference>
<evidence type="ECO:0000256" key="10">
    <source>
        <dbReference type="ARBA" id="ARBA00022692"/>
    </source>
</evidence>
<evidence type="ECO:0000256" key="13">
    <source>
        <dbReference type="ARBA" id="ARBA00022840"/>
    </source>
</evidence>
<keyword evidence="15" id="KW-0902">Two-component regulatory system</keyword>
<dbReference type="InterPro" id="IPR035965">
    <property type="entry name" value="PAS-like_dom_sf"/>
</dbReference>
<evidence type="ECO:0000256" key="17">
    <source>
        <dbReference type="ARBA" id="ARBA00025207"/>
    </source>
</evidence>
<proteinExistence type="predicted"/>
<dbReference type="InterPro" id="IPR014310">
    <property type="entry name" value="Sig_transdc_His_kinase_PhoR"/>
</dbReference>
<dbReference type="GO" id="GO:0000155">
    <property type="term" value="F:phosphorelay sensor kinase activity"/>
    <property type="evidence" value="ECO:0007669"/>
    <property type="project" value="InterPro"/>
</dbReference>
<evidence type="ECO:0000256" key="8">
    <source>
        <dbReference type="ARBA" id="ARBA00022592"/>
    </source>
</evidence>
<dbReference type="FunFam" id="1.10.287.130:FF:000008">
    <property type="entry name" value="Two-component sensor histidine kinase"/>
    <property type="match status" value="1"/>
</dbReference>
<evidence type="ECO:0000256" key="12">
    <source>
        <dbReference type="ARBA" id="ARBA00022777"/>
    </source>
</evidence>
<evidence type="ECO:0000256" key="14">
    <source>
        <dbReference type="ARBA" id="ARBA00022989"/>
    </source>
</evidence>
<dbReference type="Gene3D" id="1.10.287.130">
    <property type="match status" value="1"/>
</dbReference>
<dbReference type="InterPro" id="IPR003661">
    <property type="entry name" value="HisK_dim/P_dom"/>
</dbReference>
<dbReference type="InterPro" id="IPR004358">
    <property type="entry name" value="Sig_transdc_His_kin-like_C"/>
</dbReference>
<keyword evidence="11" id="KW-0547">Nucleotide-binding</keyword>
<dbReference type="SUPFAM" id="SSF47384">
    <property type="entry name" value="Homodimeric domain of signal transducing histidine kinase"/>
    <property type="match status" value="1"/>
</dbReference>
<dbReference type="Pfam" id="PF00512">
    <property type="entry name" value="HisKA"/>
    <property type="match status" value="1"/>
</dbReference>
<keyword evidence="21" id="KW-1185">Reference proteome</keyword>
<dbReference type="SMART" id="SM00387">
    <property type="entry name" value="HATPase_c"/>
    <property type="match status" value="1"/>
</dbReference>
<dbReference type="InterPro" id="IPR005467">
    <property type="entry name" value="His_kinase_dom"/>
</dbReference>
<dbReference type="Gene3D" id="3.30.450.20">
    <property type="entry name" value="PAS domain"/>
    <property type="match status" value="1"/>
</dbReference>
<reference evidence="20 21" key="1">
    <citation type="submission" date="2018-09" db="EMBL/GenBank/DDBJ databases">
        <title>Draft genome of Simplicispira sp. NY-02.</title>
        <authorList>
            <person name="Im W.T."/>
        </authorList>
    </citation>
    <scope>NUCLEOTIDE SEQUENCE [LARGE SCALE GENOMIC DNA]</scope>
    <source>
        <strain evidence="20 21">NY-02</strain>
    </source>
</reference>
<evidence type="ECO:0000256" key="16">
    <source>
        <dbReference type="ARBA" id="ARBA00023136"/>
    </source>
</evidence>
<sequence>MLVRALIFFLVQLLGAAIGFWLGGIWAAVWVGAGVVWCWFLVDLLRSARVLHWLREAPEGPAPASVGVLGEAVDRVQRLLRVRDQATRESDERLHGILDALQATPNGVLLLDDRGRIVWCNQRAAQHLAIDAQRDVLQFIGNLLRDPDFTAYLAGKDWSHDVVISTRPAESAHVARLSIQLCAYGDGQKLMLTRDVTAVEQAEAMRRDFVANVSHEIRTPLTVVAGFIETLQTLTLDPQEKSRYLALMAQQAQRMQRVVEGLLALSRLEASPPPGIAEWVPVAALLERCEQEARALQALIAPGQTLRFSQFNRPEDVGDIAGVPAELHSALANLVGNAIRYTPGDGSVDVQWAWQPDGSAVFSVRDTGPGIDAEHLPRITERFYRVDRSRSRDTGGTGLGLAIVKHVAQRHGAQLLIESVAGKGSTFRIAFPAFRLRRRQAQL</sequence>
<comment type="function">
    <text evidence="17">Member of the two-component regulatory system PhoR/PhoB involved in the phosphate regulon genes expression. PhoR may function as a membrane-associated protein kinase that phosphorylates PhoB in response to environmental signals.</text>
</comment>
<organism evidence="20 21">
    <name type="scientific">Simplicispira hankyongi</name>
    <dbReference type="NCBI Taxonomy" id="2315688"/>
    <lineage>
        <taxon>Bacteria</taxon>
        <taxon>Pseudomonadati</taxon>
        <taxon>Pseudomonadota</taxon>
        <taxon>Betaproteobacteria</taxon>
        <taxon>Burkholderiales</taxon>
        <taxon>Comamonadaceae</taxon>
        <taxon>Simplicispira</taxon>
    </lineage>
</organism>
<keyword evidence="10 18" id="KW-0812">Transmembrane</keyword>
<evidence type="ECO:0000256" key="2">
    <source>
        <dbReference type="ARBA" id="ARBA00004429"/>
    </source>
</evidence>
<dbReference type="GO" id="GO:0005886">
    <property type="term" value="C:plasma membrane"/>
    <property type="evidence" value="ECO:0007669"/>
    <property type="project" value="UniProtKB-SubCell"/>
</dbReference>
<evidence type="ECO:0000256" key="3">
    <source>
        <dbReference type="ARBA" id="ARBA00012438"/>
    </source>
</evidence>
<keyword evidence="16 18" id="KW-0472">Membrane</keyword>
<keyword evidence="13" id="KW-0067">ATP-binding</keyword>
<dbReference type="InterPro" id="IPR000014">
    <property type="entry name" value="PAS"/>
</dbReference>
<feature type="transmembrane region" description="Helical" evidence="18">
    <location>
        <begin position="25"/>
        <end position="45"/>
    </location>
</feature>
<dbReference type="InterPro" id="IPR050351">
    <property type="entry name" value="BphY/WalK/GraS-like"/>
</dbReference>
<gene>
    <name evidence="20" type="primary">phoR</name>
    <name evidence="20" type="ORF">D3F03_15965</name>
</gene>
<evidence type="ECO:0000256" key="15">
    <source>
        <dbReference type="ARBA" id="ARBA00023012"/>
    </source>
</evidence>
<dbReference type="InterPro" id="IPR036097">
    <property type="entry name" value="HisK_dim/P_sf"/>
</dbReference>
<evidence type="ECO:0000256" key="6">
    <source>
        <dbReference type="ARBA" id="ARBA00022475"/>
    </source>
</evidence>
<comment type="subcellular location">
    <subcellularLocation>
        <location evidence="2">Cell inner membrane</location>
        <topology evidence="2">Multi-pass membrane protein</topology>
    </subcellularLocation>
</comment>
<evidence type="ECO:0000313" key="20">
    <source>
        <dbReference type="EMBL" id="RID97012.1"/>
    </source>
</evidence>
<dbReference type="SUPFAM" id="SSF55874">
    <property type="entry name" value="ATPase domain of HSP90 chaperone/DNA topoisomerase II/histidine kinase"/>
    <property type="match status" value="1"/>
</dbReference>
<dbReference type="Pfam" id="PF11808">
    <property type="entry name" value="PhoR"/>
    <property type="match status" value="1"/>
</dbReference>
<keyword evidence="5" id="KW-0813">Transport</keyword>